<dbReference type="InterPro" id="IPR013149">
    <property type="entry name" value="ADH-like_C"/>
</dbReference>
<evidence type="ECO:0000313" key="4">
    <source>
        <dbReference type="Proteomes" id="UP000012174"/>
    </source>
</evidence>
<dbReference type="HOGENOM" id="CLU_026673_0_0_1"/>
<feature type="domain" description="Alcohol dehydrogenase-like N-terminal" evidence="2">
    <location>
        <begin position="59"/>
        <end position="146"/>
    </location>
</feature>
<dbReference type="PANTHER" id="PTHR43677">
    <property type="entry name" value="SHORT-CHAIN DEHYDROGENASE/REDUCTASE"/>
    <property type="match status" value="1"/>
</dbReference>
<dbReference type="AlphaFoldDB" id="M7SF89"/>
<dbReference type="Gene3D" id="3.40.50.720">
    <property type="entry name" value="NAD(P)-binding Rossmann-like Domain"/>
    <property type="match status" value="1"/>
</dbReference>
<dbReference type="InterPro" id="IPR011032">
    <property type="entry name" value="GroES-like_sf"/>
</dbReference>
<dbReference type="eggNOG" id="KOG0023">
    <property type="taxonomic scope" value="Eukaryota"/>
</dbReference>
<proteinExistence type="predicted"/>
<dbReference type="OrthoDB" id="5407715at2759"/>
<organism evidence="3 4">
    <name type="scientific">Eutypa lata (strain UCR-EL1)</name>
    <name type="common">Grapevine dieback disease fungus</name>
    <name type="synonym">Eutypa armeniacae</name>
    <dbReference type="NCBI Taxonomy" id="1287681"/>
    <lineage>
        <taxon>Eukaryota</taxon>
        <taxon>Fungi</taxon>
        <taxon>Dikarya</taxon>
        <taxon>Ascomycota</taxon>
        <taxon>Pezizomycotina</taxon>
        <taxon>Sordariomycetes</taxon>
        <taxon>Xylariomycetidae</taxon>
        <taxon>Xylariales</taxon>
        <taxon>Diatrypaceae</taxon>
        <taxon>Eutypa</taxon>
    </lineage>
</organism>
<dbReference type="Proteomes" id="UP000012174">
    <property type="component" value="Unassembled WGS sequence"/>
</dbReference>
<dbReference type="InterPro" id="IPR036291">
    <property type="entry name" value="NAD(P)-bd_dom_sf"/>
</dbReference>
<dbReference type="InterPro" id="IPR051397">
    <property type="entry name" value="Zn-ADH-like_protein"/>
</dbReference>
<accession>M7SF89</accession>
<dbReference type="STRING" id="1287681.M7SF89"/>
<dbReference type="Gene3D" id="3.90.180.10">
    <property type="entry name" value="Medium-chain alcohol dehydrogenases, catalytic domain"/>
    <property type="match status" value="1"/>
</dbReference>
<sequence length="372" mass="39767">MSSHQLPATYKGLLFPSASDPAIVTDIPTPKLEPGSAFVKPLYCWIPSYSNELYTNGNPRQYGIPFPVVGGTGAIGRVVAVGPDSAGLSVGDLVTTEPWIRIRDDPGKSYMLTLGAAAPQTTSAYDHWHHGTWGELVKVPLENVHRFNEEALRRQDVTLQDLGFFAQLAIPYGGLRDVNLNAGEIVLITPATGNFGGAAVHVALAMGARVIAMGRNTSILAGLKSLAPNRVETVTISGSEETDLAALSKLGPVDVFYDLTPLKVKNPSHVRAGILSVRVGGRISFSGGLADFNFPYNIVMQRGLTVRGTIMYTREQAQELVKMIESGALRLGPEAGLIVKKVFKLEDWDDAIETAAKEAGAGSTVLFAPTQE</sequence>
<dbReference type="InterPro" id="IPR013154">
    <property type="entry name" value="ADH-like_N"/>
</dbReference>
<dbReference type="KEGG" id="ela:UCREL1_10165"/>
<dbReference type="Pfam" id="PF00107">
    <property type="entry name" value="ADH_zinc_N"/>
    <property type="match status" value="1"/>
</dbReference>
<evidence type="ECO:0000259" key="1">
    <source>
        <dbReference type="Pfam" id="PF00107"/>
    </source>
</evidence>
<protein>
    <submittedName>
        <fullName evidence="3">Putative alcohol dehydrogenase domain-containing protein</fullName>
    </submittedName>
</protein>
<evidence type="ECO:0000259" key="2">
    <source>
        <dbReference type="Pfam" id="PF08240"/>
    </source>
</evidence>
<evidence type="ECO:0000313" key="3">
    <source>
        <dbReference type="EMBL" id="EMR62893.1"/>
    </source>
</evidence>
<dbReference type="SUPFAM" id="SSF51735">
    <property type="entry name" value="NAD(P)-binding Rossmann-fold domains"/>
    <property type="match status" value="1"/>
</dbReference>
<name>M7SF89_EUTLA</name>
<dbReference type="Pfam" id="PF08240">
    <property type="entry name" value="ADH_N"/>
    <property type="match status" value="1"/>
</dbReference>
<dbReference type="CDD" id="cd05188">
    <property type="entry name" value="MDR"/>
    <property type="match status" value="1"/>
</dbReference>
<feature type="domain" description="Alcohol dehydrogenase-like C-terminal" evidence="1">
    <location>
        <begin position="196"/>
        <end position="325"/>
    </location>
</feature>
<dbReference type="PANTHER" id="PTHR43677:SF4">
    <property type="entry name" value="QUINONE OXIDOREDUCTASE-LIKE PROTEIN 2"/>
    <property type="match status" value="1"/>
</dbReference>
<keyword evidence="4" id="KW-1185">Reference proteome</keyword>
<dbReference type="GO" id="GO:0005739">
    <property type="term" value="C:mitochondrion"/>
    <property type="evidence" value="ECO:0007669"/>
    <property type="project" value="TreeGrafter"/>
</dbReference>
<dbReference type="EMBL" id="KB707348">
    <property type="protein sequence ID" value="EMR62893.1"/>
    <property type="molecule type" value="Genomic_DNA"/>
</dbReference>
<dbReference type="SUPFAM" id="SSF50129">
    <property type="entry name" value="GroES-like"/>
    <property type="match status" value="1"/>
</dbReference>
<gene>
    <name evidence="3" type="ORF">UCREL1_10165</name>
</gene>
<dbReference type="GO" id="GO:0016491">
    <property type="term" value="F:oxidoreductase activity"/>
    <property type="evidence" value="ECO:0007669"/>
    <property type="project" value="TreeGrafter"/>
</dbReference>
<reference evidence="4" key="1">
    <citation type="journal article" date="2013" name="Genome Announc.">
        <title>Draft genome sequence of the grapevine dieback fungus Eutypa lata UCR-EL1.</title>
        <authorList>
            <person name="Blanco-Ulate B."/>
            <person name="Rolshausen P.E."/>
            <person name="Cantu D."/>
        </authorList>
    </citation>
    <scope>NUCLEOTIDE SEQUENCE [LARGE SCALE GENOMIC DNA]</scope>
    <source>
        <strain evidence="4">UCR-EL1</strain>
    </source>
</reference>